<dbReference type="EnsemblPlants" id="PGSC0003DMT400092004">
    <property type="protein sequence ID" value="PGSC0003DMT400092004"/>
    <property type="gene ID" value="PGSC0003DMG400041575"/>
</dbReference>
<reference evidence="1" key="2">
    <citation type="submission" date="2015-06" db="UniProtKB">
        <authorList>
            <consortium name="EnsemblPlants"/>
        </authorList>
    </citation>
    <scope>IDENTIFICATION</scope>
    <source>
        <strain evidence="1">DM1-3 516 R44</strain>
    </source>
</reference>
<sequence>MAMISPKVPMYQALKEKIKSARERSSRRFAERFRDAVIGLPKVTELENVEGQTKKAMKLTKGRIAELIGDPNLLRLMALHNIFLVTINKFSNIMFSIKFYSEHSLE</sequence>
<evidence type="ECO:0000313" key="2">
    <source>
        <dbReference type="Proteomes" id="UP000011115"/>
    </source>
</evidence>
<organism evidence="1 2">
    <name type="scientific">Solanum tuberosum</name>
    <name type="common">Potato</name>
    <dbReference type="NCBI Taxonomy" id="4113"/>
    <lineage>
        <taxon>Eukaryota</taxon>
        <taxon>Viridiplantae</taxon>
        <taxon>Streptophyta</taxon>
        <taxon>Embryophyta</taxon>
        <taxon>Tracheophyta</taxon>
        <taxon>Spermatophyta</taxon>
        <taxon>Magnoliopsida</taxon>
        <taxon>eudicotyledons</taxon>
        <taxon>Gunneridae</taxon>
        <taxon>Pentapetalae</taxon>
        <taxon>asterids</taxon>
        <taxon>lamiids</taxon>
        <taxon>Solanales</taxon>
        <taxon>Solanaceae</taxon>
        <taxon>Solanoideae</taxon>
        <taxon>Solaneae</taxon>
        <taxon>Solanum</taxon>
    </lineage>
</organism>
<accession>M1DNW1</accession>
<keyword evidence="2" id="KW-1185">Reference proteome</keyword>
<dbReference type="Gramene" id="PGSC0003DMT400092004">
    <property type="protein sequence ID" value="PGSC0003DMT400092004"/>
    <property type="gene ID" value="PGSC0003DMG400041575"/>
</dbReference>
<evidence type="ECO:0000313" key="1">
    <source>
        <dbReference type="EnsemblPlants" id="PGSC0003DMT400092004"/>
    </source>
</evidence>
<protein>
    <submittedName>
        <fullName evidence="1">Uncharacterized protein</fullName>
    </submittedName>
</protein>
<dbReference type="HOGENOM" id="CLU_2227979_0_0_1"/>
<dbReference type="Proteomes" id="UP000011115">
    <property type="component" value="Unassembled WGS sequence"/>
</dbReference>
<dbReference type="AlphaFoldDB" id="M1DNW1"/>
<dbReference type="PaxDb" id="4113-PGSC0003DMT400092004"/>
<name>M1DNW1_SOLTU</name>
<reference evidence="2" key="1">
    <citation type="journal article" date="2011" name="Nature">
        <title>Genome sequence and analysis of the tuber crop potato.</title>
        <authorList>
            <consortium name="The Potato Genome Sequencing Consortium"/>
        </authorList>
    </citation>
    <scope>NUCLEOTIDE SEQUENCE [LARGE SCALE GENOMIC DNA]</scope>
    <source>
        <strain evidence="2">cv. DM1-3 516 R44</strain>
    </source>
</reference>
<dbReference type="InParanoid" id="M1DNW1"/>
<proteinExistence type="predicted"/>